<evidence type="ECO:0000256" key="2">
    <source>
        <dbReference type="ARBA" id="ARBA00022475"/>
    </source>
</evidence>
<evidence type="ECO:0000313" key="8">
    <source>
        <dbReference type="EMBL" id="GAA2530784.1"/>
    </source>
</evidence>
<dbReference type="EMBL" id="BAAARY010000022">
    <property type="protein sequence ID" value="GAA2530784.1"/>
    <property type="molecule type" value="Genomic_DNA"/>
</dbReference>
<evidence type="ECO:0000256" key="1">
    <source>
        <dbReference type="ARBA" id="ARBA00004651"/>
    </source>
</evidence>
<feature type="transmembrane region" description="Helical" evidence="7">
    <location>
        <begin position="224"/>
        <end position="245"/>
    </location>
</feature>
<dbReference type="RefSeq" id="WP_344174099.1">
    <property type="nucleotide sequence ID" value="NZ_BAAARY010000022.1"/>
</dbReference>
<keyword evidence="9" id="KW-1185">Reference proteome</keyword>
<feature type="transmembrane region" description="Helical" evidence="7">
    <location>
        <begin position="151"/>
        <end position="168"/>
    </location>
</feature>
<feature type="region of interest" description="Disordered" evidence="6">
    <location>
        <begin position="252"/>
        <end position="277"/>
    </location>
</feature>
<organism evidence="8 9">
    <name type="scientific">Pilimelia columellifera subsp. columellifera</name>
    <dbReference type="NCBI Taxonomy" id="706583"/>
    <lineage>
        <taxon>Bacteria</taxon>
        <taxon>Bacillati</taxon>
        <taxon>Actinomycetota</taxon>
        <taxon>Actinomycetes</taxon>
        <taxon>Micromonosporales</taxon>
        <taxon>Micromonosporaceae</taxon>
        <taxon>Pilimelia</taxon>
    </lineage>
</organism>
<feature type="transmembrane region" description="Helical" evidence="7">
    <location>
        <begin position="12"/>
        <end position="31"/>
    </location>
</feature>
<gene>
    <name evidence="8" type="ORF">GCM10010201_32900</name>
</gene>
<reference evidence="9" key="1">
    <citation type="journal article" date="2019" name="Int. J. Syst. Evol. Microbiol.">
        <title>The Global Catalogue of Microorganisms (GCM) 10K type strain sequencing project: providing services to taxonomists for standard genome sequencing and annotation.</title>
        <authorList>
            <consortium name="The Broad Institute Genomics Platform"/>
            <consortium name="The Broad Institute Genome Sequencing Center for Infectious Disease"/>
            <person name="Wu L."/>
            <person name="Ma J."/>
        </authorList>
    </citation>
    <scope>NUCLEOTIDE SEQUENCE [LARGE SCALE GENOMIC DNA]</scope>
    <source>
        <strain evidence="9">JCM 3367</strain>
    </source>
</reference>
<feature type="transmembrane region" description="Helical" evidence="7">
    <location>
        <begin position="73"/>
        <end position="94"/>
    </location>
</feature>
<keyword evidence="2" id="KW-1003">Cell membrane</keyword>
<feature type="transmembrane region" description="Helical" evidence="7">
    <location>
        <begin position="115"/>
        <end position="139"/>
    </location>
</feature>
<evidence type="ECO:0000256" key="5">
    <source>
        <dbReference type="ARBA" id="ARBA00023136"/>
    </source>
</evidence>
<dbReference type="Proteomes" id="UP001499978">
    <property type="component" value="Unassembled WGS sequence"/>
</dbReference>
<evidence type="ECO:0000256" key="7">
    <source>
        <dbReference type="SAM" id="Phobius"/>
    </source>
</evidence>
<comment type="subcellular location">
    <subcellularLocation>
        <location evidence="1">Cell membrane</location>
        <topology evidence="1">Multi-pass membrane protein</topology>
    </subcellularLocation>
</comment>
<evidence type="ECO:0000313" key="9">
    <source>
        <dbReference type="Proteomes" id="UP001499978"/>
    </source>
</evidence>
<dbReference type="Pfam" id="PF09678">
    <property type="entry name" value="Caa3_CtaG"/>
    <property type="match status" value="1"/>
</dbReference>
<keyword evidence="4 7" id="KW-1133">Transmembrane helix</keyword>
<sequence>MPAHPDHAAGVGLGPLLLVWLLADIYVLAAASDRRGWSGWRTTAWLTGCAVLAVALSPLSGPPGDPRAHMAQHLLLGMLAPFALALGAPVTLLLRTAPPLRRPVTRILRWAPMRLLAHPATAAVLTTGGLAAVMLTPLYAAAERHPALHDALHLHYLAAGYLFAWAVAGPDPAPRRPALAVRAGALLAAAAGHAVLAKHLYAHAGDLPPGAGHPAEAARAAAKLMYYGGDAAELLLALAMFAGWYRHSGRRLARQRRQPSTVEAQTGGGIRALSRGR</sequence>
<evidence type="ECO:0000256" key="3">
    <source>
        <dbReference type="ARBA" id="ARBA00022692"/>
    </source>
</evidence>
<protein>
    <submittedName>
        <fullName evidence="8">Cytochrome c oxidase assembly protein</fullName>
    </submittedName>
</protein>
<accession>A0ABP6B0H8</accession>
<evidence type="ECO:0000256" key="6">
    <source>
        <dbReference type="SAM" id="MobiDB-lite"/>
    </source>
</evidence>
<keyword evidence="5 7" id="KW-0472">Membrane</keyword>
<feature type="transmembrane region" description="Helical" evidence="7">
    <location>
        <begin position="43"/>
        <end position="61"/>
    </location>
</feature>
<name>A0ABP6B0H8_9ACTN</name>
<keyword evidence="3 7" id="KW-0812">Transmembrane</keyword>
<dbReference type="InterPro" id="IPR019108">
    <property type="entry name" value="Caa3_assmbl_CtaG-rel"/>
</dbReference>
<evidence type="ECO:0000256" key="4">
    <source>
        <dbReference type="ARBA" id="ARBA00022989"/>
    </source>
</evidence>
<comment type="caution">
    <text evidence="8">The sequence shown here is derived from an EMBL/GenBank/DDBJ whole genome shotgun (WGS) entry which is preliminary data.</text>
</comment>
<feature type="transmembrane region" description="Helical" evidence="7">
    <location>
        <begin position="180"/>
        <end position="204"/>
    </location>
</feature>
<proteinExistence type="predicted"/>